<gene>
    <name evidence="2" type="ORF">HAND00432_LOCUS9287</name>
</gene>
<dbReference type="EMBL" id="HBFX01015381">
    <property type="protein sequence ID" value="CAD8954749.1"/>
    <property type="molecule type" value="Transcribed_RNA"/>
</dbReference>
<reference evidence="2" key="1">
    <citation type="submission" date="2021-01" db="EMBL/GenBank/DDBJ databases">
        <authorList>
            <person name="Corre E."/>
            <person name="Pelletier E."/>
            <person name="Niang G."/>
            <person name="Scheremetjew M."/>
            <person name="Finn R."/>
            <person name="Kale V."/>
            <person name="Holt S."/>
            <person name="Cochrane G."/>
            <person name="Meng A."/>
            <person name="Brown T."/>
            <person name="Cohen L."/>
        </authorList>
    </citation>
    <scope>NUCLEOTIDE SEQUENCE</scope>
    <source>
        <strain evidence="2">CCMP644</strain>
    </source>
</reference>
<proteinExistence type="predicted"/>
<evidence type="ECO:0000256" key="1">
    <source>
        <dbReference type="SAM" id="SignalP"/>
    </source>
</evidence>
<dbReference type="AlphaFoldDB" id="A0A7S1GVS8"/>
<sequence>MLLTRAVVVGCILAFADAFHTTPIPNALSLRSLCLGPLHGKPHKEGRGQQPTMTAEDGAGRRGFLALGLGGAVWLGGGQEAAAKAKAGGNWKVDYSKLKVGLKGLDTLLANWEEETTLCNYAEVTKELLETKNKAALLEAAKTNALFNKDATMVVKCKRTPQPIKDAMGFDDLEAPLYKSDLTVARLRDRVDPDMLDDYVEAEEKYAQIFASARTMTYSSSMREAELPVFKKGEEEGRDPFDRERRELTKARDTLRVIVDALAPPVQ</sequence>
<evidence type="ECO:0000313" key="2">
    <source>
        <dbReference type="EMBL" id="CAD8954749.1"/>
    </source>
</evidence>
<name>A0A7S1GVS8_HEMAN</name>
<feature type="signal peptide" evidence="1">
    <location>
        <begin position="1"/>
        <end position="18"/>
    </location>
</feature>
<keyword evidence="1" id="KW-0732">Signal</keyword>
<feature type="chain" id="PRO_5030928326" evidence="1">
    <location>
        <begin position="19"/>
        <end position="267"/>
    </location>
</feature>
<organism evidence="2">
    <name type="scientific">Hemiselmis andersenii</name>
    <name type="common">Cryptophyte alga</name>
    <dbReference type="NCBI Taxonomy" id="464988"/>
    <lineage>
        <taxon>Eukaryota</taxon>
        <taxon>Cryptophyceae</taxon>
        <taxon>Cryptomonadales</taxon>
        <taxon>Hemiselmidaceae</taxon>
        <taxon>Hemiselmis</taxon>
    </lineage>
</organism>
<protein>
    <submittedName>
        <fullName evidence="2">Uncharacterized protein</fullName>
    </submittedName>
</protein>
<accession>A0A7S1GVS8</accession>